<dbReference type="PANTHER" id="PTHR11410">
    <property type="entry name" value="ATP SYNTHASE SUBUNIT A"/>
    <property type="match status" value="1"/>
</dbReference>
<evidence type="ECO:0000256" key="4">
    <source>
        <dbReference type="ARBA" id="ARBA00022547"/>
    </source>
</evidence>
<feature type="transmembrane region" description="Helical" evidence="11">
    <location>
        <begin position="267"/>
        <end position="288"/>
    </location>
</feature>
<evidence type="ECO:0000256" key="13">
    <source>
        <dbReference type="SAM" id="MobiDB-lite"/>
    </source>
</evidence>
<evidence type="ECO:0000256" key="9">
    <source>
        <dbReference type="ARBA" id="ARBA00023136"/>
    </source>
</evidence>
<keyword evidence="6 11" id="KW-0375">Hydrogen ion transport</keyword>
<comment type="similarity">
    <text evidence="2 11 12">Belongs to the ATPase A chain family.</text>
</comment>
<evidence type="ECO:0000256" key="12">
    <source>
        <dbReference type="RuleBase" id="RU000483"/>
    </source>
</evidence>
<dbReference type="PANTHER" id="PTHR11410:SF0">
    <property type="entry name" value="ATP SYNTHASE SUBUNIT A"/>
    <property type="match status" value="1"/>
</dbReference>
<evidence type="ECO:0000256" key="10">
    <source>
        <dbReference type="ARBA" id="ARBA00023310"/>
    </source>
</evidence>
<keyword evidence="5 11" id="KW-0812">Transmembrane</keyword>
<keyword evidence="11" id="KW-1003">Cell membrane</keyword>
<keyword evidence="8 11" id="KW-0406">Ion transport</keyword>
<feature type="region of interest" description="Disordered" evidence="13">
    <location>
        <begin position="1"/>
        <end position="53"/>
    </location>
</feature>
<accession>A0ABR9QTT5</accession>
<name>A0ABR9QTT5_9ACTN</name>
<keyword evidence="9 11" id="KW-0472">Membrane</keyword>
<keyword evidence="4 11" id="KW-0138">CF(0)</keyword>
<evidence type="ECO:0000256" key="1">
    <source>
        <dbReference type="ARBA" id="ARBA00004141"/>
    </source>
</evidence>
<evidence type="ECO:0000256" key="11">
    <source>
        <dbReference type="HAMAP-Rule" id="MF_01393"/>
    </source>
</evidence>
<feature type="transmembrane region" description="Helical" evidence="11">
    <location>
        <begin position="228"/>
        <end position="247"/>
    </location>
</feature>
<evidence type="ECO:0000256" key="3">
    <source>
        <dbReference type="ARBA" id="ARBA00022448"/>
    </source>
</evidence>
<evidence type="ECO:0000313" key="14">
    <source>
        <dbReference type="EMBL" id="MBE5024473.1"/>
    </source>
</evidence>
<feature type="transmembrane region" description="Helical" evidence="11">
    <location>
        <begin position="142"/>
        <end position="160"/>
    </location>
</feature>
<dbReference type="EMBL" id="JADCJZ010000002">
    <property type="protein sequence ID" value="MBE5024473.1"/>
    <property type="molecule type" value="Genomic_DNA"/>
</dbReference>
<keyword evidence="3 11" id="KW-0813">Transport</keyword>
<proteinExistence type="inferred from homology"/>
<evidence type="ECO:0000256" key="6">
    <source>
        <dbReference type="ARBA" id="ARBA00022781"/>
    </source>
</evidence>
<feature type="compositionally biased region" description="Basic residues" evidence="13">
    <location>
        <begin position="1"/>
        <end position="25"/>
    </location>
</feature>
<dbReference type="PRINTS" id="PR00123">
    <property type="entry name" value="ATPASEA"/>
</dbReference>
<dbReference type="InterPro" id="IPR000568">
    <property type="entry name" value="ATP_synth_F0_asu"/>
</dbReference>
<comment type="subcellular location">
    <subcellularLocation>
        <location evidence="11 12">Cell membrane</location>
        <topology evidence="11 12">Multi-pass membrane protein</topology>
    </subcellularLocation>
    <subcellularLocation>
        <location evidence="1">Membrane</location>
        <topology evidence="1">Multi-pass membrane protein</topology>
    </subcellularLocation>
</comment>
<feature type="transmembrane region" description="Helical" evidence="11">
    <location>
        <begin position="202"/>
        <end position="221"/>
    </location>
</feature>
<dbReference type="Gene3D" id="1.20.120.220">
    <property type="entry name" value="ATP synthase, F0 complex, subunit A"/>
    <property type="match status" value="1"/>
</dbReference>
<comment type="function">
    <text evidence="11 12">Key component of the proton channel; it plays a direct role in the translocation of protons across the membrane.</text>
</comment>
<dbReference type="SUPFAM" id="SSF81336">
    <property type="entry name" value="F1F0 ATP synthase subunit A"/>
    <property type="match status" value="1"/>
</dbReference>
<dbReference type="Proteomes" id="UP001194273">
    <property type="component" value="Unassembled WGS sequence"/>
</dbReference>
<dbReference type="HAMAP" id="MF_01393">
    <property type="entry name" value="ATP_synth_a_bact"/>
    <property type="match status" value="1"/>
</dbReference>
<feature type="transmembrane region" description="Helical" evidence="11">
    <location>
        <begin position="295"/>
        <end position="316"/>
    </location>
</feature>
<organism evidence="14 15">
    <name type="scientific">Thermophilibacter gallinarum</name>
    <dbReference type="NCBI Taxonomy" id="2779357"/>
    <lineage>
        <taxon>Bacteria</taxon>
        <taxon>Bacillati</taxon>
        <taxon>Actinomycetota</taxon>
        <taxon>Coriobacteriia</taxon>
        <taxon>Coriobacteriales</taxon>
        <taxon>Atopobiaceae</taxon>
        <taxon>Thermophilibacter</taxon>
    </lineage>
</organism>
<evidence type="ECO:0000256" key="5">
    <source>
        <dbReference type="ARBA" id="ARBA00022692"/>
    </source>
</evidence>
<evidence type="ECO:0000256" key="8">
    <source>
        <dbReference type="ARBA" id="ARBA00023065"/>
    </source>
</evidence>
<evidence type="ECO:0000256" key="2">
    <source>
        <dbReference type="ARBA" id="ARBA00006810"/>
    </source>
</evidence>
<gene>
    <name evidence="11 14" type="primary">atpB</name>
    <name evidence="14" type="ORF">INF26_06375</name>
</gene>
<dbReference type="InterPro" id="IPR035908">
    <property type="entry name" value="F0_ATP_A_sf"/>
</dbReference>
<keyword evidence="15" id="KW-1185">Reference proteome</keyword>
<keyword evidence="10 11" id="KW-0066">ATP synthesis</keyword>
<keyword evidence="7 11" id="KW-1133">Transmembrane helix</keyword>
<protein>
    <recommendedName>
        <fullName evidence="11 12">ATP synthase subunit a</fullName>
    </recommendedName>
    <alternativeName>
        <fullName evidence="11">ATP synthase F0 sector subunit a</fullName>
    </alternativeName>
    <alternativeName>
        <fullName evidence="11">F-ATPase subunit 6</fullName>
    </alternativeName>
</protein>
<evidence type="ECO:0000313" key="15">
    <source>
        <dbReference type="Proteomes" id="UP001194273"/>
    </source>
</evidence>
<dbReference type="NCBIfam" id="TIGR01131">
    <property type="entry name" value="ATP_synt_6_or_A"/>
    <property type="match status" value="1"/>
</dbReference>
<dbReference type="InterPro" id="IPR045083">
    <property type="entry name" value="ATP_synth_F0_asu_bact/mt"/>
</dbReference>
<comment type="caution">
    <text evidence="14">The sequence shown here is derived from an EMBL/GenBank/DDBJ whole genome shotgun (WGS) entry which is preliminary data.</text>
</comment>
<reference evidence="14 15" key="1">
    <citation type="submission" date="2020-10" db="EMBL/GenBank/DDBJ databases">
        <title>ChiBAC.</title>
        <authorList>
            <person name="Zenner C."/>
            <person name="Hitch T.C.A."/>
            <person name="Clavel T."/>
        </authorList>
    </citation>
    <scope>NUCLEOTIDE SEQUENCE [LARGE SCALE GENOMIC DNA]</scope>
    <source>
        <strain evidence="14 15">DSM 107455</strain>
    </source>
</reference>
<dbReference type="Pfam" id="PF00119">
    <property type="entry name" value="ATP-synt_A"/>
    <property type="match status" value="1"/>
</dbReference>
<sequence length="375" mass="40703">MRRGSSGRRRLRRALRPHGLRRAGRAVRAGSEGEPRGLAGRRHRGDGRHVPDAYRRPARGVHFHEHRLLGVRLCAGRRVPALLGRRGDTGLEGGQRPSAPLRGEISVGNPLDSLGEEVNELVSSFTSQPIAGSLDTIGFTQYSFWFAVAVVLMLVALFVFKKKQSASLVPQGFFVNGMEYLVEFVRDDMCKGLLGDSWKRHFPFIATTFLVVLANNIVGIIPGCKPGTGTISTTAALAICSFVYFIVCGIKKKGALGYAKSLAPAGVAFPLNALVWLIEVFSTILRLITLAVRLFCNLFAGHVVMGTFAILASLFFEPMVQAFSVATAVQAGASILWVGILLVIYVVEIMVAAIQAYVFALLSAVYIQIAESEEE</sequence>
<evidence type="ECO:0000256" key="7">
    <source>
        <dbReference type="ARBA" id="ARBA00022989"/>
    </source>
</evidence>
<dbReference type="CDD" id="cd00310">
    <property type="entry name" value="ATP-synt_Fo_a_6"/>
    <property type="match status" value="1"/>
</dbReference>